<keyword evidence="3 6" id="KW-1133">Transmembrane helix</keyword>
<organism evidence="7 8">
    <name type="scientific">Glonium stellatum</name>
    <dbReference type="NCBI Taxonomy" id="574774"/>
    <lineage>
        <taxon>Eukaryota</taxon>
        <taxon>Fungi</taxon>
        <taxon>Dikarya</taxon>
        <taxon>Ascomycota</taxon>
        <taxon>Pezizomycotina</taxon>
        <taxon>Dothideomycetes</taxon>
        <taxon>Pleosporomycetidae</taxon>
        <taxon>Gloniales</taxon>
        <taxon>Gloniaceae</taxon>
        <taxon>Glonium</taxon>
    </lineage>
</organism>
<evidence type="ECO:0000256" key="6">
    <source>
        <dbReference type="SAM" id="Phobius"/>
    </source>
</evidence>
<feature type="transmembrane region" description="Helical" evidence="6">
    <location>
        <begin position="170"/>
        <end position="187"/>
    </location>
</feature>
<dbReference type="AlphaFoldDB" id="A0A8E2JVV4"/>
<feature type="transmembrane region" description="Helical" evidence="6">
    <location>
        <begin position="202"/>
        <end position="222"/>
    </location>
</feature>
<dbReference type="PANTHER" id="PTHR31465">
    <property type="entry name" value="PROTEIN RTA1-RELATED"/>
    <property type="match status" value="1"/>
</dbReference>
<comment type="subcellular location">
    <subcellularLocation>
        <location evidence="1">Membrane</location>
        <topology evidence="1">Multi-pass membrane protein</topology>
    </subcellularLocation>
</comment>
<protein>
    <submittedName>
        <fullName evidence="7">Uncharacterized protein</fullName>
    </submittedName>
</protein>
<evidence type="ECO:0000256" key="5">
    <source>
        <dbReference type="SAM" id="MobiDB-lite"/>
    </source>
</evidence>
<accession>A0A8E2JVV4</accession>
<name>A0A8E2JVV4_9PEZI</name>
<feature type="region of interest" description="Disordered" evidence="5">
    <location>
        <begin position="322"/>
        <end position="359"/>
    </location>
</feature>
<proteinExistence type="predicted"/>
<evidence type="ECO:0000313" key="7">
    <source>
        <dbReference type="EMBL" id="OCL11418.1"/>
    </source>
</evidence>
<feature type="transmembrane region" description="Helical" evidence="6">
    <location>
        <begin position="133"/>
        <end position="150"/>
    </location>
</feature>
<evidence type="ECO:0000256" key="3">
    <source>
        <dbReference type="ARBA" id="ARBA00022989"/>
    </source>
</evidence>
<evidence type="ECO:0000256" key="2">
    <source>
        <dbReference type="ARBA" id="ARBA00022692"/>
    </source>
</evidence>
<keyword evidence="4 6" id="KW-0472">Membrane</keyword>
<evidence type="ECO:0000256" key="1">
    <source>
        <dbReference type="ARBA" id="ARBA00004141"/>
    </source>
</evidence>
<gene>
    <name evidence="7" type="ORF">AOQ84DRAFT_423564</name>
</gene>
<feature type="transmembrane region" description="Helical" evidence="6">
    <location>
        <begin position="21"/>
        <end position="37"/>
    </location>
</feature>
<dbReference type="InterPro" id="IPR007568">
    <property type="entry name" value="RTA1"/>
</dbReference>
<dbReference type="PANTHER" id="PTHR31465:SF13">
    <property type="entry name" value="RTA1 DOMAIN PROTEIN-RELATED"/>
    <property type="match status" value="1"/>
</dbReference>
<dbReference type="EMBL" id="KV749046">
    <property type="protein sequence ID" value="OCL11418.1"/>
    <property type="molecule type" value="Genomic_DNA"/>
</dbReference>
<feature type="transmembrane region" description="Helical" evidence="6">
    <location>
        <begin position="90"/>
        <end position="113"/>
    </location>
</feature>
<keyword evidence="2 6" id="KW-0812">Transmembrane</keyword>
<evidence type="ECO:0000256" key="4">
    <source>
        <dbReference type="ARBA" id="ARBA00023136"/>
    </source>
</evidence>
<feature type="compositionally biased region" description="Polar residues" evidence="5">
    <location>
        <begin position="335"/>
        <end position="345"/>
    </location>
</feature>
<dbReference type="GO" id="GO:0016020">
    <property type="term" value="C:membrane"/>
    <property type="evidence" value="ECO:0007669"/>
    <property type="project" value="UniProtKB-SubCell"/>
</dbReference>
<feature type="transmembrane region" description="Helical" evidence="6">
    <location>
        <begin position="49"/>
        <end position="70"/>
    </location>
</feature>
<sequence>MHQVLSVLTNDRRYKSWRTTMLLPWAAALMVSGYVIREIGAFNTGNLTFLIASTVLIMTGPPIYSLINYLTLSRILYYIPYLSPMHPGRVVTTFVGLDVVCEILIGQGVWRMAATTMTDAQRKLGADLVKASLILQAALFGAFGLLAVLFQRRATKAGVLTENLRTVLNVLYVSAIIVTIRCIYRIVEYCEGWTGKIYTNEVYFWVFEASIMFINTLLLNIWNPGKRLPRSNRVFLDRDGITERRGPGWTDDRPWIVTMFDPFDVWGMCTGKDKKTQFWDMTDEQLAEVIAEQKANKRPFFFAAIDPFHLWGSRGLIGKHLSGSKSSKTNHSDTGDTLATESNNVPRDKKNHKEAKGLV</sequence>
<evidence type="ECO:0000313" key="8">
    <source>
        <dbReference type="Proteomes" id="UP000250140"/>
    </source>
</evidence>
<keyword evidence="8" id="KW-1185">Reference proteome</keyword>
<reference evidence="7 8" key="1">
    <citation type="journal article" date="2016" name="Nat. Commun.">
        <title>Ectomycorrhizal ecology is imprinted in the genome of the dominant symbiotic fungus Cenococcum geophilum.</title>
        <authorList>
            <consortium name="DOE Joint Genome Institute"/>
            <person name="Peter M."/>
            <person name="Kohler A."/>
            <person name="Ohm R.A."/>
            <person name="Kuo A."/>
            <person name="Krutzmann J."/>
            <person name="Morin E."/>
            <person name="Arend M."/>
            <person name="Barry K.W."/>
            <person name="Binder M."/>
            <person name="Choi C."/>
            <person name="Clum A."/>
            <person name="Copeland A."/>
            <person name="Grisel N."/>
            <person name="Haridas S."/>
            <person name="Kipfer T."/>
            <person name="LaButti K."/>
            <person name="Lindquist E."/>
            <person name="Lipzen A."/>
            <person name="Maire R."/>
            <person name="Meier B."/>
            <person name="Mihaltcheva S."/>
            <person name="Molinier V."/>
            <person name="Murat C."/>
            <person name="Poggeler S."/>
            <person name="Quandt C.A."/>
            <person name="Sperisen C."/>
            <person name="Tritt A."/>
            <person name="Tisserant E."/>
            <person name="Crous P.W."/>
            <person name="Henrissat B."/>
            <person name="Nehls U."/>
            <person name="Egli S."/>
            <person name="Spatafora J.W."/>
            <person name="Grigoriev I.V."/>
            <person name="Martin F.M."/>
        </authorList>
    </citation>
    <scope>NUCLEOTIDE SEQUENCE [LARGE SCALE GENOMIC DNA]</scope>
    <source>
        <strain evidence="7 8">CBS 207.34</strain>
    </source>
</reference>
<dbReference type="Pfam" id="PF04479">
    <property type="entry name" value="RTA1"/>
    <property type="match status" value="1"/>
</dbReference>
<dbReference type="OrthoDB" id="3358017at2759"/>
<dbReference type="Proteomes" id="UP000250140">
    <property type="component" value="Unassembled WGS sequence"/>
</dbReference>